<accession>A0A9X6RL79</accession>
<dbReference type="InterPro" id="IPR013604">
    <property type="entry name" value="7TM_chemorcpt"/>
</dbReference>
<feature type="transmembrane region" description="Helical" evidence="5">
    <location>
        <begin position="406"/>
        <end position="427"/>
    </location>
</feature>
<evidence type="ECO:0000256" key="4">
    <source>
        <dbReference type="ARBA" id="ARBA00023136"/>
    </source>
</evidence>
<feature type="transmembrane region" description="Helical" evidence="5">
    <location>
        <begin position="140"/>
        <end position="161"/>
    </location>
</feature>
<evidence type="ECO:0000256" key="3">
    <source>
        <dbReference type="ARBA" id="ARBA00022989"/>
    </source>
</evidence>
<keyword evidence="4 5" id="KW-0472">Membrane</keyword>
<comment type="subcellular location">
    <subcellularLocation>
        <location evidence="1">Membrane</location>
        <topology evidence="1">Multi-pass membrane protein</topology>
    </subcellularLocation>
</comment>
<dbReference type="GO" id="GO:0050909">
    <property type="term" value="P:sensory perception of taste"/>
    <property type="evidence" value="ECO:0007669"/>
    <property type="project" value="InterPro"/>
</dbReference>
<evidence type="ECO:0000256" key="2">
    <source>
        <dbReference type="ARBA" id="ARBA00022692"/>
    </source>
</evidence>
<feature type="transmembrane region" description="Helical" evidence="5">
    <location>
        <begin position="273"/>
        <end position="297"/>
    </location>
</feature>
<reference evidence="7" key="1">
    <citation type="submission" date="2017-01" db="EMBL/GenBank/DDBJ databases">
        <title>Comparative genomics of anhydrobiosis in the tardigrade Hypsibius dujardini.</title>
        <authorList>
            <person name="Yoshida Y."/>
            <person name="Koutsovoulos G."/>
            <person name="Laetsch D."/>
            <person name="Stevens L."/>
            <person name="Kumar S."/>
            <person name="Horikawa D."/>
            <person name="Ishino K."/>
            <person name="Komine S."/>
            <person name="Tomita M."/>
            <person name="Blaxter M."/>
            <person name="Arakawa K."/>
        </authorList>
    </citation>
    <scope>NUCLEOTIDE SEQUENCE [LARGE SCALE GENOMIC DNA]</scope>
    <source>
        <strain evidence="7">Z151</strain>
    </source>
</reference>
<sequence length="459" mass="51589">MTFDIIPAQSVILTACGYANPALIKTTWLASKSKLSKAITAIQLAALITYLLALTAMDAWIFSDLINRLSGFNQLYNAEDPLIIRVVTWVWNATIAIRPLVILIIFATKRPHWKHLHRTVNMFAAVVYPDRKIARKVGRFSLVLLLVTFVAHVGYSTISWSDANGAFPPHEHRYNFCYFEICFTLKEIVPIWIISTDLPFILSQQVLVIGLAIAVTLLKGLQGVSYDIRAETTKWLKEKSNDGKQEELLCEKICKWTFVYVKGQIVLRQLNEFFGWILLVSVGFDFVTALGVSGYVMTSERPLSRLSTTLNAGIAVLFLAYATVFFVPFVMLLEKSKEVDVLLRHLTWTVKRWTIHPGDSLENCSKHSDLSLKSRQISSKLRLEHSLNELSELVQQNAFAVEAGGLFVFTRSYLVTVVSSIATLLLIAQEMMDRSVKATAAVPTSNNTFAGTFYSNYSL</sequence>
<keyword evidence="2 5" id="KW-0812">Transmembrane</keyword>
<name>A0A9X6RL79_HYPEX</name>
<evidence type="ECO:0008006" key="8">
    <source>
        <dbReference type="Google" id="ProtNLM"/>
    </source>
</evidence>
<evidence type="ECO:0000313" key="7">
    <source>
        <dbReference type="Proteomes" id="UP000192578"/>
    </source>
</evidence>
<organism evidence="6 7">
    <name type="scientific">Hypsibius exemplaris</name>
    <name type="common">Freshwater tardigrade</name>
    <dbReference type="NCBI Taxonomy" id="2072580"/>
    <lineage>
        <taxon>Eukaryota</taxon>
        <taxon>Metazoa</taxon>
        <taxon>Ecdysozoa</taxon>
        <taxon>Tardigrada</taxon>
        <taxon>Eutardigrada</taxon>
        <taxon>Parachela</taxon>
        <taxon>Hypsibioidea</taxon>
        <taxon>Hypsibiidae</taxon>
        <taxon>Hypsibius</taxon>
    </lineage>
</organism>
<feature type="transmembrane region" description="Helical" evidence="5">
    <location>
        <begin position="41"/>
        <end position="62"/>
    </location>
</feature>
<dbReference type="Proteomes" id="UP000192578">
    <property type="component" value="Unassembled WGS sequence"/>
</dbReference>
<feature type="transmembrane region" description="Helical" evidence="5">
    <location>
        <begin position="82"/>
        <end position="108"/>
    </location>
</feature>
<gene>
    <name evidence="6" type="ORF">BV898_16394</name>
</gene>
<dbReference type="GO" id="GO:0016020">
    <property type="term" value="C:membrane"/>
    <property type="evidence" value="ECO:0007669"/>
    <property type="project" value="UniProtKB-SubCell"/>
</dbReference>
<evidence type="ECO:0000313" key="6">
    <source>
        <dbReference type="EMBL" id="OWA51934.1"/>
    </source>
</evidence>
<evidence type="ECO:0000256" key="5">
    <source>
        <dbReference type="SAM" id="Phobius"/>
    </source>
</evidence>
<protein>
    <recommendedName>
        <fullName evidence="8">Gustatory receptor</fullName>
    </recommendedName>
</protein>
<dbReference type="EMBL" id="MTYJ01000244">
    <property type="protein sequence ID" value="OWA51934.1"/>
    <property type="molecule type" value="Genomic_DNA"/>
</dbReference>
<dbReference type="AlphaFoldDB" id="A0A9X6RL79"/>
<keyword evidence="3 5" id="KW-1133">Transmembrane helix</keyword>
<feature type="transmembrane region" description="Helical" evidence="5">
    <location>
        <begin position="309"/>
        <end position="333"/>
    </location>
</feature>
<proteinExistence type="predicted"/>
<evidence type="ECO:0000256" key="1">
    <source>
        <dbReference type="ARBA" id="ARBA00004141"/>
    </source>
</evidence>
<dbReference type="Pfam" id="PF08395">
    <property type="entry name" value="7tm_7"/>
    <property type="match status" value="1"/>
</dbReference>
<comment type="caution">
    <text evidence="6">The sequence shown here is derived from an EMBL/GenBank/DDBJ whole genome shotgun (WGS) entry which is preliminary data.</text>
</comment>
<keyword evidence="7" id="KW-1185">Reference proteome</keyword>